<proteinExistence type="predicted"/>
<evidence type="ECO:0000313" key="3">
    <source>
        <dbReference type="EMBL" id="SFL64110.1"/>
    </source>
</evidence>
<feature type="compositionally biased region" description="Polar residues" evidence="1">
    <location>
        <begin position="1"/>
        <end position="14"/>
    </location>
</feature>
<feature type="region of interest" description="Disordered" evidence="1">
    <location>
        <begin position="35"/>
        <end position="88"/>
    </location>
</feature>
<accession>A0A1I4JC52</accession>
<gene>
    <name evidence="3" type="ORF">SAMN04488085_114143</name>
</gene>
<feature type="transmembrane region" description="Helical" evidence="2">
    <location>
        <begin position="92"/>
        <end position="121"/>
    </location>
</feature>
<evidence type="ECO:0000256" key="2">
    <source>
        <dbReference type="SAM" id="Phobius"/>
    </source>
</evidence>
<organism evidence="3 4">
    <name type="scientific">Geodermatophilus ruber</name>
    <dbReference type="NCBI Taxonomy" id="504800"/>
    <lineage>
        <taxon>Bacteria</taxon>
        <taxon>Bacillati</taxon>
        <taxon>Actinomycetota</taxon>
        <taxon>Actinomycetes</taxon>
        <taxon>Geodermatophilales</taxon>
        <taxon>Geodermatophilaceae</taxon>
        <taxon>Geodermatophilus</taxon>
    </lineage>
</organism>
<evidence type="ECO:0000256" key="1">
    <source>
        <dbReference type="SAM" id="MobiDB-lite"/>
    </source>
</evidence>
<feature type="transmembrane region" description="Helical" evidence="2">
    <location>
        <begin position="160"/>
        <end position="180"/>
    </location>
</feature>
<feature type="region of interest" description="Disordered" evidence="1">
    <location>
        <begin position="1"/>
        <end position="23"/>
    </location>
</feature>
<keyword evidence="2" id="KW-0812">Transmembrane</keyword>
<name>A0A1I4JC52_9ACTN</name>
<keyword evidence="2" id="KW-0472">Membrane</keyword>
<sequence length="207" mass="21129">MSQPIISPQPTAQSDPEHPVTAEIPVAATVAGTQQLPRIDVPGAEVPAETPVQPTGPVDFVPGLPGVGTLPPPPKAEEPKAPKQPRTPQDRAALIGTGLAALSLVLLELGLVLGFGAASFWSTVPLWSAFATLATVLGLLPSVARFAPGARLRSDASWRIAAGGLTGVAVFWVLVVLPGVDSNRGFVLTAALAALGAALWVAPARRS</sequence>
<keyword evidence="2" id="KW-1133">Transmembrane helix</keyword>
<dbReference type="Proteomes" id="UP000199152">
    <property type="component" value="Unassembled WGS sequence"/>
</dbReference>
<feature type="transmembrane region" description="Helical" evidence="2">
    <location>
        <begin position="127"/>
        <end position="148"/>
    </location>
</feature>
<keyword evidence="4" id="KW-1185">Reference proteome</keyword>
<dbReference type="STRING" id="504800.SAMN04488085_114143"/>
<dbReference type="OrthoDB" id="5198792at2"/>
<dbReference type="EMBL" id="FOSW01000014">
    <property type="protein sequence ID" value="SFL64110.1"/>
    <property type="molecule type" value="Genomic_DNA"/>
</dbReference>
<feature type="transmembrane region" description="Helical" evidence="2">
    <location>
        <begin position="186"/>
        <end position="204"/>
    </location>
</feature>
<reference evidence="3 4" key="1">
    <citation type="submission" date="2016-10" db="EMBL/GenBank/DDBJ databases">
        <authorList>
            <person name="de Groot N.N."/>
        </authorList>
    </citation>
    <scope>NUCLEOTIDE SEQUENCE [LARGE SCALE GENOMIC DNA]</scope>
    <source>
        <strain evidence="3 4">DSM 45317</strain>
    </source>
</reference>
<dbReference type="InParanoid" id="A0A1I4JC52"/>
<dbReference type="RefSeq" id="WP_091328561.1">
    <property type="nucleotide sequence ID" value="NZ_FOSW01000014.1"/>
</dbReference>
<dbReference type="AlphaFoldDB" id="A0A1I4JC52"/>
<evidence type="ECO:0000313" key="4">
    <source>
        <dbReference type="Proteomes" id="UP000199152"/>
    </source>
</evidence>
<protein>
    <submittedName>
        <fullName evidence="3">Uncharacterized protein</fullName>
    </submittedName>
</protein>